<dbReference type="SUPFAM" id="SSF49464">
    <property type="entry name" value="Carboxypeptidase regulatory domain-like"/>
    <property type="match status" value="1"/>
</dbReference>
<dbReference type="InterPro" id="IPR000998">
    <property type="entry name" value="MAM_dom"/>
</dbReference>
<dbReference type="InterPro" id="IPR029030">
    <property type="entry name" value="Caspase-like_dom_sf"/>
</dbReference>
<dbReference type="GO" id="GO:0006508">
    <property type="term" value="P:proteolysis"/>
    <property type="evidence" value="ECO:0007669"/>
    <property type="project" value="InterPro"/>
</dbReference>
<gene>
    <name evidence="4" type="ORF">KJ970_15595</name>
</gene>
<dbReference type="Gene3D" id="2.60.40.4070">
    <property type="match status" value="1"/>
</dbReference>
<evidence type="ECO:0000256" key="1">
    <source>
        <dbReference type="ARBA" id="ARBA00022729"/>
    </source>
</evidence>
<keyword evidence="4" id="KW-0645">Protease</keyword>
<feature type="domain" description="MAM" evidence="3">
    <location>
        <begin position="1339"/>
        <end position="1515"/>
    </location>
</feature>
<dbReference type="NCBIfam" id="TIGR04183">
    <property type="entry name" value="Por_Secre_tail"/>
    <property type="match status" value="1"/>
</dbReference>
<dbReference type="SUPFAM" id="SSF52129">
    <property type="entry name" value="Caspase-like"/>
    <property type="match status" value="1"/>
</dbReference>
<dbReference type="InterPro" id="IPR026444">
    <property type="entry name" value="Secre_tail"/>
</dbReference>
<sequence length="1621" mass="174535">MNSTTYSRNRRDFVLGITPKVAPFLLAVCLIFAAAAGSGAAGTSPEEPSRSAGKMPEFQVLRSDDSGVSFLFELQDLSIEQISLVGTDFHLIAIPGGELAGGIGSPALPTFTRLVAVPNNVGVSLSVTSEEEELLSGYRVAPMQALDGEVVAYDLAAYSRDNFGSVPLAKEGAPAVLRDLRVIPITFHPVQCNPAEGILKISRRFRVDIEFAGVDLRNASPSRDRLITPSFDNLYRSVIINYEEPDQSLIQPGTYMIIYPNLSGVESRLQPLADWRDRKGTPVIMVSTAVTGTSTTSIKNYIQSVYNSSDPPLEYVCLAGDANGTYAIPTFTENLSGYGGEGDHPYTQLDGGDILADVHIGRLTFGDLSKIEMIVEKMVGYESTPYMDETDWYTRGCVCGDWDTQTGWSAVYVNQWVKTALLRNNYTEVDTIWYEPYVSGMVQKLNRGDTVFSYRGWWGMSGWSNSNAYTLTNSWKMPFCVNITCDTGSFASGTAFSEGFLLAGSVGAPRGGIGSIGTATTGTHTRYNNCMHYGIFQGLLYDNMYEMGAALSRGKMEMYLNYQAHDANHVTIWSYWNNLMGDPAGEVWTAVPRLMSVSYPANVTQGTNSFTVTVSDGPLPVSGALVCLKRAGSIYETGYTNASGEVELPITAASNGAVLVTATKHNYQPHLGSFNIIDAAMMVGLQSSNIDDDTSGTSSGNNDGVVNPGESIELSVQLKNFGFISASAVEAQLTTNDPNVTFTDAFESFGTIGGGASAWSLDDFDFTVASGCPDGHIIRFSLEVSSGANHWHSMLELEVTSSALVTQGITLYNVGNSVLDPGETGQLSIALKNEGGSAATGVTANLISLSPMVSVLDASAGYGTINVGSTVENTGDRFEVSADGNTYAGYQASLLVVASFSGGRQDTAFVTLTVGTRSSDDPIGPDGYGYWAFDNTDTSYPEAPTYNWIEIDPAYGGSGTALNLNDSGEYDDKTVTVNLPFNFTYYGTSYPRASVCSNGWMSMGSTYLVNYRNWTIPGAGSPNAMIAPFWDDLYSTNNKIIQWHDSANHRYIVEWSRVRNLSGGNTETFQVILYDPAYYPTDTGDGEIVFQYETIANVDSGDNYATVGIENYNHTGGLLYSFWNDYPAGAAPLTSGRAIRFLPVQASPTGTVTGTIRNDLNNNPIQNASVMIVEEGDTFVTGADGTYSGNTAPGTYTVIASHPSFEPDTAYNVAVVEGEQVQVDFYLTDIAGPLLTTTLHTDTSDPNGPYVIPVTIEEYSGLTEATLYYRTEGTSFESAPLAHQTGNEYVGEIPGQAYGTYVEYYIYARDALGLESTDPTGAPGDTYAFFVIQTIQLFFDDMEADQGWTVGAAGDDATTGIWERVDPNGTYNGADEIQPEDDHTPAPGVTCFVTGNAAVGGGQGDNDVDGGTTTLISPIIDLSGQIGEITLTYYRWYSNDSGSTTNDSWVAVITDDGSQWHYLENLSTSDRNWTLMEFNLGDYIDFTNQVQIRFIASDLGDGGIVEAGIDDVEITIFGTAGAPDIQLPGETFALYQNTPNPASSSTMIRFALGADGPVKLVVYDIQGRVLRHLIDGPRTAGLQSVLWDGMDGLGNKVPSGIYFYRLQAGATSDTRKMIFLK</sequence>
<dbReference type="EMBL" id="JAHJDP010000087">
    <property type="protein sequence ID" value="MBU2692346.1"/>
    <property type="molecule type" value="Genomic_DNA"/>
</dbReference>
<dbReference type="InterPro" id="IPR025965">
    <property type="entry name" value="FlgD/Vpr_Ig-like"/>
</dbReference>
<dbReference type="GO" id="GO:0046872">
    <property type="term" value="F:metal ion binding"/>
    <property type="evidence" value="ECO:0007669"/>
    <property type="project" value="UniProtKB-KW"/>
</dbReference>
<dbReference type="InterPro" id="IPR013320">
    <property type="entry name" value="ConA-like_dom_sf"/>
</dbReference>
<comment type="caution">
    <text evidence="4">The sequence shown here is derived from an EMBL/GenBank/DDBJ whole genome shotgun (WGS) entry which is preliminary data.</text>
</comment>
<dbReference type="InterPro" id="IPR001769">
    <property type="entry name" value="Gingipain"/>
</dbReference>
<dbReference type="GO" id="GO:0004180">
    <property type="term" value="F:carboxypeptidase activity"/>
    <property type="evidence" value="ECO:0007669"/>
    <property type="project" value="UniProtKB-KW"/>
</dbReference>
<feature type="signal peptide" evidence="2">
    <location>
        <begin position="1"/>
        <end position="40"/>
    </location>
</feature>
<reference evidence="4" key="1">
    <citation type="submission" date="2021-05" db="EMBL/GenBank/DDBJ databases">
        <title>Energy efficiency and biological interactions define the core microbiome of deep oligotrophic groundwater.</title>
        <authorList>
            <person name="Mehrshad M."/>
            <person name="Lopez-Fernandez M."/>
            <person name="Bell E."/>
            <person name="Bernier-Latmani R."/>
            <person name="Bertilsson S."/>
            <person name="Dopson M."/>
        </authorList>
    </citation>
    <scope>NUCLEOTIDE SEQUENCE</scope>
    <source>
        <strain evidence="4">Modern_marine.mb.64</strain>
    </source>
</reference>
<dbReference type="Pfam" id="PF13860">
    <property type="entry name" value="FlgD_ig"/>
    <property type="match status" value="1"/>
</dbReference>
<evidence type="ECO:0000313" key="5">
    <source>
        <dbReference type="Proteomes" id="UP000777784"/>
    </source>
</evidence>
<dbReference type="Gene3D" id="3.40.50.10390">
    <property type="entry name" value="Gingipain r, domain 1"/>
    <property type="match status" value="1"/>
</dbReference>
<dbReference type="GO" id="GO:0016020">
    <property type="term" value="C:membrane"/>
    <property type="evidence" value="ECO:0007669"/>
    <property type="project" value="InterPro"/>
</dbReference>
<dbReference type="InterPro" id="IPR038490">
    <property type="entry name" value="Gingipain_propep_sf"/>
</dbReference>
<keyword evidence="4" id="KW-0378">Hydrolase</keyword>
<keyword evidence="1 2" id="KW-0732">Signal</keyword>
<dbReference type="Gene3D" id="3.40.50.1460">
    <property type="match status" value="1"/>
</dbReference>
<dbReference type="Pfam" id="PF01364">
    <property type="entry name" value="Peptidase_C25"/>
    <property type="match status" value="1"/>
</dbReference>
<feature type="chain" id="PRO_5037107034" evidence="2">
    <location>
        <begin position="41"/>
        <end position="1621"/>
    </location>
</feature>
<dbReference type="Pfam" id="PF08126">
    <property type="entry name" value="Propeptide_C25"/>
    <property type="match status" value="1"/>
</dbReference>
<dbReference type="InterPro" id="IPR008969">
    <property type="entry name" value="CarboxyPept-like_regulatory"/>
</dbReference>
<protein>
    <submittedName>
        <fullName evidence="4">Carboxypeptidase regulatory-like domain-containing protein</fullName>
    </submittedName>
</protein>
<keyword evidence="4" id="KW-0121">Carboxypeptidase</keyword>
<dbReference type="Pfam" id="PF13620">
    <property type="entry name" value="CarboxypepD_reg"/>
    <property type="match status" value="1"/>
</dbReference>
<dbReference type="SUPFAM" id="SSF49899">
    <property type="entry name" value="Concanavalin A-like lectins/glucanases"/>
    <property type="match status" value="1"/>
</dbReference>
<dbReference type="GO" id="GO:0005576">
    <property type="term" value="C:extracellular region"/>
    <property type="evidence" value="ECO:0007669"/>
    <property type="project" value="UniProtKB-SubCell"/>
</dbReference>
<dbReference type="Gene3D" id="2.60.40.1120">
    <property type="entry name" value="Carboxypeptidase-like, regulatory domain"/>
    <property type="match status" value="1"/>
</dbReference>
<accession>A0A948RXK6</accession>
<evidence type="ECO:0000313" key="4">
    <source>
        <dbReference type="EMBL" id="MBU2692346.1"/>
    </source>
</evidence>
<dbReference type="Gene3D" id="2.60.40.3800">
    <property type="match status" value="1"/>
</dbReference>
<evidence type="ECO:0000259" key="3">
    <source>
        <dbReference type="PROSITE" id="PS50060"/>
    </source>
</evidence>
<organism evidence="4 5">
    <name type="scientific">Eiseniibacteriota bacterium</name>
    <dbReference type="NCBI Taxonomy" id="2212470"/>
    <lineage>
        <taxon>Bacteria</taxon>
        <taxon>Candidatus Eiseniibacteriota</taxon>
    </lineage>
</organism>
<name>A0A948RXK6_UNCEI</name>
<dbReference type="Gene3D" id="2.60.40.10">
    <property type="entry name" value="Immunoglobulins"/>
    <property type="match status" value="1"/>
</dbReference>
<dbReference type="InterPro" id="IPR029031">
    <property type="entry name" value="Gingipain_N_sf"/>
</dbReference>
<dbReference type="Proteomes" id="UP000777784">
    <property type="component" value="Unassembled WGS sequence"/>
</dbReference>
<evidence type="ECO:0000256" key="2">
    <source>
        <dbReference type="SAM" id="SignalP"/>
    </source>
</evidence>
<dbReference type="InterPro" id="IPR013783">
    <property type="entry name" value="Ig-like_fold"/>
</dbReference>
<dbReference type="Gene3D" id="2.60.120.260">
    <property type="entry name" value="Galactose-binding domain-like"/>
    <property type="match status" value="1"/>
</dbReference>
<proteinExistence type="predicted"/>
<dbReference type="GO" id="GO:0004197">
    <property type="term" value="F:cysteine-type endopeptidase activity"/>
    <property type="evidence" value="ECO:0007669"/>
    <property type="project" value="InterPro"/>
</dbReference>
<dbReference type="InterPro" id="IPR012600">
    <property type="entry name" value="Propeptide_C25"/>
</dbReference>
<dbReference type="PROSITE" id="PS50060">
    <property type="entry name" value="MAM_2"/>
    <property type="match status" value="1"/>
</dbReference>